<evidence type="ECO:0000313" key="6">
    <source>
        <dbReference type="EMBL" id="OXA51933.1"/>
    </source>
</evidence>
<evidence type="ECO:0000313" key="7">
    <source>
        <dbReference type="Proteomes" id="UP000198287"/>
    </source>
</evidence>
<feature type="region of interest" description="Disordered" evidence="4">
    <location>
        <begin position="415"/>
        <end position="452"/>
    </location>
</feature>
<feature type="compositionally biased region" description="Polar residues" evidence="4">
    <location>
        <begin position="548"/>
        <end position="557"/>
    </location>
</feature>
<dbReference type="Gene3D" id="2.10.90.10">
    <property type="entry name" value="Cystine-knot cytokines"/>
    <property type="match status" value="1"/>
</dbReference>
<evidence type="ECO:0000259" key="5">
    <source>
        <dbReference type="Pfam" id="PF16077"/>
    </source>
</evidence>
<dbReference type="Pfam" id="PF16077">
    <property type="entry name" value="Spaetzle"/>
    <property type="match status" value="1"/>
</dbReference>
<feature type="region of interest" description="Disordered" evidence="4">
    <location>
        <begin position="1027"/>
        <end position="1065"/>
    </location>
</feature>
<feature type="compositionally biased region" description="Low complexity" evidence="4">
    <location>
        <begin position="415"/>
        <end position="448"/>
    </location>
</feature>
<organism evidence="6 7">
    <name type="scientific">Folsomia candida</name>
    <name type="common">Springtail</name>
    <dbReference type="NCBI Taxonomy" id="158441"/>
    <lineage>
        <taxon>Eukaryota</taxon>
        <taxon>Metazoa</taxon>
        <taxon>Ecdysozoa</taxon>
        <taxon>Arthropoda</taxon>
        <taxon>Hexapoda</taxon>
        <taxon>Collembola</taxon>
        <taxon>Entomobryomorpha</taxon>
        <taxon>Isotomoidea</taxon>
        <taxon>Isotomidae</taxon>
        <taxon>Proisotominae</taxon>
        <taxon>Folsomia</taxon>
    </lineage>
</organism>
<feature type="domain" description="Spaetzle" evidence="5">
    <location>
        <begin position="935"/>
        <end position="1022"/>
    </location>
</feature>
<reference evidence="6 7" key="1">
    <citation type="submission" date="2015-12" db="EMBL/GenBank/DDBJ databases">
        <title>The genome of Folsomia candida.</title>
        <authorList>
            <person name="Faddeeva A."/>
            <person name="Derks M.F."/>
            <person name="Anvar Y."/>
            <person name="Smit S."/>
            <person name="Van Straalen N."/>
            <person name="Roelofs D."/>
        </authorList>
    </citation>
    <scope>NUCLEOTIDE SEQUENCE [LARGE SCALE GENOMIC DNA]</scope>
    <source>
        <strain evidence="6 7">VU population</strain>
        <tissue evidence="6">Whole body</tissue>
    </source>
</reference>
<feature type="compositionally biased region" description="Low complexity" evidence="4">
    <location>
        <begin position="1085"/>
        <end position="1097"/>
    </location>
</feature>
<dbReference type="InterPro" id="IPR032104">
    <property type="entry name" value="Spaetzle"/>
</dbReference>
<dbReference type="SUPFAM" id="SSF57501">
    <property type="entry name" value="Cystine-knot cytokines"/>
    <property type="match status" value="1"/>
</dbReference>
<feature type="region of interest" description="Disordered" evidence="4">
    <location>
        <begin position="548"/>
        <end position="580"/>
    </location>
</feature>
<feature type="compositionally biased region" description="Basic and acidic residues" evidence="4">
    <location>
        <begin position="816"/>
        <end position="826"/>
    </location>
</feature>
<dbReference type="AlphaFoldDB" id="A0A226E2Y0"/>
<evidence type="ECO:0000256" key="3">
    <source>
        <dbReference type="ARBA" id="ARBA00023180"/>
    </source>
</evidence>
<dbReference type="InterPro" id="IPR052444">
    <property type="entry name" value="Spz/Toll_ligand-like"/>
</dbReference>
<dbReference type="InterPro" id="IPR029034">
    <property type="entry name" value="Cystine-knot_cytokine"/>
</dbReference>
<comment type="caution">
    <text evidence="6">The sequence shown here is derived from an EMBL/GenBank/DDBJ whole genome shotgun (WGS) entry which is preliminary data.</text>
</comment>
<gene>
    <name evidence="6" type="ORF">Fcan01_13718</name>
</gene>
<keyword evidence="1" id="KW-0732">Signal</keyword>
<sequence>MMRRKSIFGFAPQRQNNLVAVLSSLVVFLSLIQSNNVVQGQALINQLAALFRSRSPWPTTFPSGTTTGTGGESGGTLTEPGSFSDMITSQIGKDLRLEDFSHFNDLLTGQSINQLNLGEQDLGVSGGNTNSNAGESGSDGFSSLQLPILATSHPLPQLEMQHGNGKSVLIAHPVLGPNPNEPPEKVEHKFNGMVMTNPLSSQINKNAGLYNNNGNNHQQQDGHNQQAPRPSAVRYPNNNERLKNSFQNFAQKLFYPNKNNNIANKQPHYQKVMIPMIGKPPVGGKIIAIPVPVPSNSPLLKNFHGGGGGGRRPTPQIIAVRQPFPPITSVPSQPYQQQEQHVTSFLGKFSPSPLDMSTSYAQATNFSFTERESSGNGTTAAFSPPTTLAMSSSVAATTPSPPIYQSHRYVGEQISSGSSHEYSSTTLVTTPAPTTTITTTTPITTTTTSRPPYKNIQDVILNSSQQQNSLHSSPSTLVGSFRYPDPPTPPKMLNMNTRYELKQSESEDTQKSQWIPQPSLSQKKAAYFSAEKNVNNNNNANGFLLSSSAPISLTPRGSRSKWRHDDDNSNSASVPAFSKFNGHNSGDSGFKPSLQLHSFEDTTSGLREFITINPLSNRNSKSLFPTTTSRSTGSNENVDLPAMESGFRPFNHFAFSNGISSASVSSTTESSMMNMLRNEFTKDIVTANVWSDMDPTKSSKPYSSSPGIRQNRQFFSNSGYANTKPFYAPAPASTSITVGASYSNGGGGYNYNRNDMHKPTQTGSDWVGRFGSNFQFPPFTTEPSHYSGDHHAASTTAASSSLVSEWLVPTTKRKKENKDHHKDASGKSEANSFSISASSSSSLERFKSPPDCEKFHRFGFCPVTSYYPLGKVEAVGARCSTLLSHLIAPLPKTDVRYDVIVTKNSTSSSSSKGKGSSSSAKNTAGWSWKTFSGKPVCDTKEVKIVPGWAKNEQGQWLIILQTQEWKQEAQISLCAHNSHPSRDDDMKCVQRFTAQRLVVLDPQNEERCPVVRSVFLPSACVCLNDEEKHGKQKKSKNRHHKKSSHNSTTKSGGDKSSTSSLSNSKTISGRSLLTSLFGLDLDPASSEVVPVPPTSSSIEASQEDSRSDNAKSEEEEEAKNPLTPSNSPFMVIANEGESETWAESGEELRSSSPNKRSVLGSSFILSSRNSSRINGTIRPDSDSSSQRNGN</sequence>
<keyword evidence="7" id="KW-1185">Reference proteome</keyword>
<feature type="region of interest" description="Disordered" evidence="4">
    <location>
        <begin position="811"/>
        <end position="833"/>
    </location>
</feature>
<feature type="compositionally biased region" description="Low complexity" evidence="4">
    <location>
        <begin position="1045"/>
        <end position="1065"/>
    </location>
</feature>
<feature type="region of interest" description="Disordered" evidence="4">
    <location>
        <begin position="1085"/>
        <end position="1190"/>
    </location>
</feature>
<dbReference type="GO" id="GO:0021556">
    <property type="term" value="P:central nervous system formation"/>
    <property type="evidence" value="ECO:0007669"/>
    <property type="project" value="TreeGrafter"/>
</dbReference>
<accession>A0A226E2Y0</accession>
<feature type="compositionally biased region" description="Low complexity" evidence="4">
    <location>
        <begin position="211"/>
        <end position="226"/>
    </location>
</feature>
<dbReference type="GO" id="GO:0005121">
    <property type="term" value="F:Toll binding"/>
    <property type="evidence" value="ECO:0007669"/>
    <property type="project" value="TreeGrafter"/>
</dbReference>
<dbReference type="EMBL" id="LNIX01000007">
    <property type="protein sequence ID" value="OXA51933.1"/>
    <property type="molecule type" value="Genomic_DNA"/>
</dbReference>
<keyword evidence="2" id="KW-1015">Disulfide bond</keyword>
<keyword evidence="3" id="KW-0325">Glycoprotein</keyword>
<feature type="compositionally biased region" description="Low complexity" evidence="4">
    <location>
        <begin position="1159"/>
        <end position="1175"/>
    </location>
</feature>
<name>A0A226E2Y0_FOLCA</name>
<evidence type="ECO:0000256" key="4">
    <source>
        <dbReference type="SAM" id="MobiDB-lite"/>
    </source>
</evidence>
<proteinExistence type="predicted"/>
<feature type="region of interest" description="Disordered" evidence="4">
    <location>
        <begin position="59"/>
        <end position="81"/>
    </location>
</feature>
<dbReference type="GO" id="GO:0005615">
    <property type="term" value="C:extracellular space"/>
    <property type="evidence" value="ECO:0007669"/>
    <property type="project" value="UniProtKB-ARBA"/>
</dbReference>
<dbReference type="PANTHER" id="PTHR23199">
    <property type="entry name" value="NEUROTROPHIN 1-RELATED"/>
    <property type="match status" value="1"/>
</dbReference>
<dbReference type="GO" id="GO:0008083">
    <property type="term" value="F:growth factor activity"/>
    <property type="evidence" value="ECO:0007669"/>
    <property type="project" value="TreeGrafter"/>
</dbReference>
<evidence type="ECO:0000256" key="1">
    <source>
        <dbReference type="ARBA" id="ARBA00022729"/>
    </source>
</evidence>
<feature type="compositionally biased region" description="Basic residues" evidence="4">
    <location>
        <begin position="1030"/>
        <end position="1044"/>
    </location>
</feature>
<dbReference type="STRING" id="158441.A0A226E2Y0"/>
<dbReference type="OrthoDB" id="8196662at2759"/>
<dbReference type="GO" id="GO:0045087">
    <property type="term" value="P:innate immune response"/>
    <property type="evidence" value="ECO:0007669"/>
    <property type="project" value="TreeGrafter"/>
</dbReference>
<evidence type="ECO:0000256" key="2">
    <source>
        <dbReference type="ARBA" id="ARBA00023157"/>
    </source>
</evidence>
<dbReference type="Proteomes" id="UP000198287">
    <property type="component" value="Unassembled WGS sequence"/>
</dbReference>
<dbReference type="PANTHER" id="PTHR23199:SF12">
    <property type="entry name" value="NEUROTROPHIN 1-RELATED"/>
    <property type="match status" value="1"/>
</dbReference>
<feature type="compositionally biased region" description="Basic and acidic residues" evidence="4">
    <location>
        <begin position="1103"/>
        <end position="1112"/>
    </location>
</feature>
<feature type="region of interest" description="Disordered" evidence="4">
    <location>
        <begin position="203"/>
        <end position="237"/>
    </location>
</feature>
<protein>
    <recommendedName>
        <fullName evidence="5">Spaetzle domain-containing protein</fullName>
    </recommendedName>
</protein>